<dbReference type="Proteomes" id="UP000425960">
    <property type="component" value="Chromosome"/>
</dbReference>
<dbReference type="NCBIfam" id="NF045502">
    <property type="entry name" value="variant_rSAM"/>
    <property type="match status" value="1"/>
</dbReference>
<evidence type="ECO:0000313" key="1">
    <source>
        <dbReference type="EMBL" id="BBO83362.1"/>
    </source>
</evidence>
<reference evidence="1 2" key="1">
    <citation type="submission" date="2019-11" db="EMBL/GenBank/DDBJ databases">
        <title>Comparative genomics of hydrocarbon-degrading Desulfosarcina strains.</title>
        <authorList>
            <person name="Watanabe M."/>
            <person name="Kojima H."/>
            <person name="Fukui M."/>
        </authorList>
    </citation>
    <scope>NUCLEOTIDE SEQUENCE [LARGE SCALE GENOMIC DNA]</scope>
    <source>
        <strain evidence="1 2">28bB2T</strain>
    </source>
</reference>
<dbReference type="InterPro" id="IPR058240">
    <property type="entry name" value="rSAM_sf"/>
</dbReference>
<accession>A0A5K7ZT40</accession>
<dbReference type="RefSeq" id="WP_155323603.1">
    <property type="nucleotide sequence ID" value="NZ_AP021876.1"/>
</dbReference>
<sequence length="438" mass="50449">MPGKMTYEKYQLEDYFEKYSDVNKEVIIKEDILRLGVSFTSSALEESSKFATKSYYLFSYDAMDVDDMKNKEFIKAPECFKFKGGPYNLRASNNKTCLDKPEKTPYKIDCIDGELKLFWEDNYLADVELRPKPPYYAHTLPDGTPYSDVAASVFFGYLTFCTILRSCQYWGKKEECVFCDINTNARKQSKTGRPFMIHKSIEDVVTVLDTIFNKEREDINHSILLTGGAIFKQTAQLKGMENVEFYAQYIRAIREKIGNRWGIHQQTTALTIPECKVLKEAGVDCHHANIEVWDKDRFKVYCPGKQALIGRDEWIKRVCDSVDVFGEGHVVPTFVSGCELAKPWGFEKWEDAVKSMKEAWDFLMSHGVTPRSSSWIIEPNSVLGQYDQPVIPLDYFIEVDIAWYETWKKYNLPPIYNFTPMGPGRCLSINSGHLDMGS</sequence>
<evidence type="ECO:0000313" key="2">
    <source>
        <dbReference type="Proteomes" id="UP000425960"/>
    </source>
</evidence>
<gene>
    <name evidence="1" type="ORF">DSCO28_39280</name>
</gene>
<proteinExistence type="predicted"/>
<dbReference type="KEGG" id="dov:DSCO28_39280"/>
<protein>
    <submittedName>
        <fullName evidence="1">Radical SAM protein</fullName>
    </submittedName>
</protein>
<dbReference type="EMBL" id="AP021876">
    <property type="protein sequence ID" value="BBO83362.1"/>
    <property type="molecule type" value="Genomic_DNA"/>
</dbReference>
<organism evidence="1 2">
    <name type="scientific">Desulfosarcina ovata subsp. sediminis</name>
    <dbReference type="NCBI Taxonomy" id="885957"/>
    <lineage>
        <taxon>Bacteria</taxon>
        <taxon>Pseudomonadati</taxon>
        <taxon>Thermodesulfobacteriota</taxon>
        <taxon>Desulfobacteria</taxon>
        <taxon>Desulfobacterales</taxon>
        <taxon>Desulfosarcinaceae</taxon>
        <taxon>Desulfosarcina</taxon>
    </lineage>
</organism>
<dbReference type="Gene3D" id="3.20.20.70">
    <property type="entry name" value="Aldolase class I"/>
    <property type="match status" value="1"/>
</dbReference>
<name>A0A5K7ZT40_9BACT</name>
<dbReference type="InterPro" id="IPR013785">
    <property type="entry name" value="Aldolase_TIM"/>
</dbReference>
<dbReference type="AlphaFoldDB" id="A0A5K7ZT40"/>
<dbReference type="SUPFAM" id="SSF102114">
    <property type="entry name" value="Radical SAM enzymes"/>
    <property type="match status" value="1"/>
</dbReference>